<gene>
    <name evidence="8" type="primary">11417271</name>
    <name evidence="6" type="ordered locus">MTR_6g071945</name>
    <name evidence="5" type="ordered locus">MTR_6g072320</name>
    <name evidence="7" type="ORF">MtrunA17_Chr6g0479631</name>
</gene>
<dbReference type="SUPFAM" id="SSF52540">
    <property type="entry name" value="P-loop containing nucleoside triphosphate hydrolases"/>
    <property type="match status" value="1"/>
</dbReference>
<dbReference type="Pfam" id="PF23282">
    <property type="entry name" value="WHD_ROQ1"/>
    <property type="match status" value="1"/>
</dbReference>
<dbReference type="InterPro" id="IPR035897">
    <property type="entry name" value="Toll_tir_struct_dom_sf"/>
</dbReference>
<dbReference type="PRINTS" id="PR00364">
    <property type="entry name" value="DISEASERSIST"/>
</dbReference>
<keyword evidence="1" id="KW-0433">Leucine-rich repeat</keyword>
<dbReference type="SMART" id="SM00382">
    <property type="entry name" value="AAA"/>
    <property type="match status" value="1"/>
</dbReference>
<reference evidence="8" key="3">
    <citation type="submission" date="2015-04" db="UniProtKB">
        <authorList>
            <consortium name="EnsemblPlants"/>
        </authorList>
    </citation>
    <scope>IDENTIFICATION</scope>
    <source>
        <strain evidence="8">cv. Jemalong A17</strain>
    </source>
</reference>
<proteinExistence type="predicted"/>
<evidence type="ECO:0000256" key="2">
    <source>
        <dbReference type="ARBA" id="ARBA00022737"/>
    </source>
</evidence>
<reference evidence="5 9" key="1">
    <citation type="journal article" date="2011" name="Nature">
        <title>The Medicago genome provides insight into the evolution of rhizobial symbioses.</title>
        <authorList>
            <person name="Young N.D."/>
            <person name="Debelle F."/>
            <person name="Oldroyd G.E."/>
            <person name="Geurts R."/>
            <person name="Cannon S.B."/>
            <person name="Udvardi M.K."/>
            <person name="Benedito V.A."/>
            <person name="Mayer K.F."/>
            <person name="Gouzy J."/>
            <person name="Schoof H."/>
            <person name="Van de Peer Y."/>
            <person name="Proost S."/>
            <person name="Cook D.R."/>
            <person name="Meyers B.C."/>
            <person name="Spannagl M."/>
            <person name="Cheung F."/>
            <person name="De Mita S."/>
            <person name="Krishnakumar V."/>
            <person name="Gundlach H."/>
            <person name="Zhou S."/>
            <person name="Mudge J."/>
            <person name="Bharti A.K."/>
            <person name="Murray J.D."/>
            <person name="Naoumkina M.A."/>
            <person name="Rosen B."/>
            <person name="Silverstein K.A."/>
            <person name="Tang H."/>
            <person name="Rombauts S."/>
            <person name="Zhao P.X."/>
            <person name="Zhou P."/>
            <person name="Barbe V."/>
            <person name="Bardou P."/>
            <person name="Bechner M."/>
            <person name="Bellec A."/>
            <person name="Berger A."/>
            <person name="Berges H."/>
            <person name="Bidwell S."/>
            <person name="Bisseling T."/>
            <person name="Choisne N."/>
            <person name="Couloux A."/>
            <person name="Denny R."/>
            <person name="Deshpande S."/>
            <person name="Dai X."/>
            <person name="Doyle J.J."/>
            <person name="Dudez A.M."/>
            <person name="Farmer A.D."/>
            <person name="Fouteau S."/>
            <person name="Franken C."/>
            <person name="Gibelin C."/>
            <person name="Gish J."/>
            <person name="Goldstein S."/>
            <person name="Gonzalez A.J."/>
            <person name="Green P.J."/>
            <person name="Hallab A."/>
            <person name="Hartog M."/>
            <person name="Hua A."/>
            <person name="Humphray S.J."/>
            <person name="Jeong D.H."/>
            <person name="Jing Y."/>
            <person name="Jocker A."/>
            <person name="Kenton S.M."/>
            <person name="Kim D.J."/>
            <person name="Klee K."/>
            <person name="Lai H."/>
            <person name="Lang C."/>
            <person name="Lin S."/>
            <person name="Macmil S.L."/>
            <person name="Magdelenat G."/>
            <person name="Matthews L."/>
            <person name="McCorrison J."/>
            <person name="Monaghan E.L."/>
            <person name="Mun J.H."/>
            <person name="Najar F.Z."/>
            <person name="Nicholson C."/>
            <person name="Noirot C."/>
            <person name="O'Bleness M."/>
            <person name="Paule C.R."/>
            <person name="Poulain J."/>
            <person name="Prion F."/>
            <person name="Qin B."/>
            <person name="Qu C."/>
            <person name="Retzel E.F."/>
            <person name="Riddle C."/>
            <person name="Sallet E."/>
            <person name="Samain S."/>
            <person name="Samson N."/>
            <person name="Sanders I."/>
            <person name="Saurat O."/>
            <person name="Scarpelli C."/>
            <person name="Schiex T."/>
            <person name="Segurens B."/>
            <person name="Severin A.J."/>
            <person name="Sherrier D.J."/>
            <person name="Shi R."/>
            <person name="Sims S."/>
            <person name="Singer S.R."/>
            <person name="Sinharoy S."/>
            <person name="Sterck L."/>
            <person name="Viollet A."/>
            <person name="Wang B.B."/>
            <person name="Wang K."/>
            <person name="Wang M."/>
            <person name="Wang X."/>
            <person name="Warfsmann J."/>
            <person name="Weissenbach J."/>
            <person name="White D.D."/>
            <person name="White J.D."/>
            <person name="Wiley G.B."/>
            <person name="Wincker P."/>
            <person name="Xing Y."/>
            <person name="Yang L."/>
            <person name="Yao Z."/>
            <person name="Ying F."/>
            <person name="Zhai J."/>
            <person name="Zhou L."/>
            <person name="Zuber A."/>
            <person name="Denarie J."/>
            <person name="Dixon R.A."/>
            <person name="May G.D."/>
            <person name="Schwartz D.C."/>
            <person name="Rogers J."/>
            <person name="Quetier F."/>
            <person name="Town C.D."/>
            <person name="Roe B.A."/>
        </authorList>
    </citation>
    <scope>NUCLEOTIDE SEQUENCE [LARGE SCALE GENOMIC DNA]</scope>
    <source>
        <strain evidence="5">A17</strain>
        <strain evidence="8 9">cv. Jemalong A17</strain>
    </source>
</reference>
<dbReference type="EnsemblPlants" id="KEH26768">
    <property type="protein sequence ID" value="KEH26768"/>
    <property type="gene ID" value="MTR_6g071945"/>
</dbReference>
<dbReference type="Proteomes" id="UP000265566">
    <property type="component" value="Chromosome 6"/>
</dbReference>
<dbReference type="Gramene" id="rna37023">
    <property type="protein sequence ID" value="RHN52358.1"/>
    <property type="gene ID" value="gene37023"/>
</dbReference>
<dbReference type="GO" id="GO:0043531">
    <property type="term" value="F:ADP binding"/>
    <property type="evidence" value="ECO:0007669"/>
    <property type="project" value="InterPro"/>
</dbReference>
<dbReference type="OrthoDB" id="1344914at2759"/>
<evidence type="ECO:0000313" key="5">
    <source>
        <dbReference type="EMBL" id="AES76172.1"/>
    </source>
</evidence>
<dbReference type="eggNOG" id="ENOG502SD6T">
    <property type="taxonomic scope" value="Eukaryota"/>
</dbReference>
<reference evidence="7" key="5">
    <citation type="journal article" date="2018" name="Nat. Plants">
        <title>Whole-genome landscape of Medicago truncatula symbiotic genes.</title>
        <authorList>
            <person name="Pecrix Y."/>
            <person name="Gamas P."/>
            <person name="Carrere S."/>
        </authorList>
    </citation>
    <scope>NUCLEOTIDE SEQUENCE</scope>
    <source>
        <tissue evidence="7">Leaves</tissue>
    </source>
</reference>
<dbReference type="GO" id="GO:0006952">
    <property type="term" value="P:defense response"/>
    <property type="evidence" value="ECO:0007669"/>
    <property type="project" value="InterPro"/>
</dbReference>
<dbReference type="HOGENOM" id="CLU_001561_5_1_1"/>
<evidence type="ECO:0000313" key="10">
    <source>
        <dbReference type="Proteomes" id="UP000265566"/>
    </source>
</evidence>
<dbReference type="Proteomes" id="UP000002051">
    <property type="component" value="Chromosome 6"/>
</dbReference>
<reference evidence="10" key="4">
    <citation type="journal article" date="2018" name="Nat. Plants">
        <title>Whole-genome landscape of Medicago truncatula symbiotic genes.</title>
        <authorList>
            <person name="Pecrix Y."/>
            <person name="Staton S.E."/>
            <person name="Sallet E."/>
            <person name="Lelandais-Briere C."/>
            <person name="Moreau S."/>
            <person name="Carrere S."/>
            <person name="Blein T."/>
            <person name="Jardinaud M.F."/>
            <person name="Latrasse D."/>
            <person name="Zouine M."/>
            <person name="Zahm M."/>
            <person name="Kreplak J."/>
            <person name="Mayjonade B."/>
            <person name="Satge C."/>
            <person name="Perez M."/>
            <person name="Cauet S."/>
            <person name="Marande W."/>
            <person name="Chantry-Darmon C."/>
            <person name="Lopez-Roques C."/>
            <person name="Bouchez O."/>
            <person name="Berard A."/>
            <person name="Debelle F."/>
            <person name="Munos S."/>
            <person name="Bendahmane A."/>
            <person name="Berges H."/>
            <person name="Niebel A."/>
            <person name="Buitink J."/>
            <person name="Frugier F."/>
            <person name="Benhamed M."/>
            <person name="Crespi M."/>
            <person name="Gouzy J."/>
            <person name="Gamas P."/>
        </authorList>
    </citation>
    <scope>NUCLEOTIDE SEQUENCE [LARGE SCALE GENOMIC DNA]</scope>
    <source>
        <strain evidence="10">cv. Jemalong A17</strain>
    </source>
</reference>
<keyword evidence="7" id="KW-0378">Hydrolase</keyword>
<reference evidence="5 9" key="2">
    <citation type="journal article" date="2014" name="BMC Genomics">
        <title>An improved genome release (version Mt4.0) for the model legume Medicago truncatula.</title>
        <authorList>
            <person name="Tang H."/>
            <person name="Krishnakumar V."/>
            <person name="Bidwell S."/>
            <person name="Rosen B."/>
            <person name="Chan A."/>
            <person name="Zhou S."/>
            <person name="Gentzbittel L."/>
            <person name="Childs K.L."/>
            <person name="Yandell M."/>
            <person name="Gundlach H."/>
            <person name="Mayer K.F."/>
            <person name="Schwartz D.C."/>
            <person name="Town C.D."/>
        </authorList>
    </citation>
    <scope>GENOME REANNOTATION</scope>
    <source>
        <strain evidence="6">A17</strain>
        <strain evidence="8 9">cv. Jemalong A17</strain>
    </source>
</reference>
<dbReference type="PROSITE" id="PS50104">
    <property type="entry name" value="TIR"/>
    <property type="match status" value="1"/>
</dbReference>
<evidence type="ECO:0000313" key="7">
    <source>
        <dbReference type="EMBL" id="RHN52358.1"/>
    </source>
</evidence>
<dbReference type="OMA" id="RECSMSH"/>
<dbReference type="InterPro" id="IPR003593">
    <property type="entry name" value="AAA+_ATPase"/>
</dbReference>
<evidence type="ECO:0000313" key="6">
    <source>
        <dbReference type="EMBL" id="KEH26768.1"/>
    </source>
</evidence>
<organism evidence="5 9">
    <name type="scientific">Medicago truncatula</name>
    <name type="common">Barrel medic</name>
    <name type="synonym">Medicago tribuloides</name>
    <dbReference type="NCBI Taxonomy" id="3880"/>
    <lineage>
        <taxon>Eukaryota</taxon>
        <taxon>Viridiplantae</taxon>
        <taxon>Streptophyta</taxon>
        <taxon>Embryophyta</taxon>
        <taxon>Tracheophyta</taxon>
        <taxon>Spermatophyta</taxon>
        <taxon>Magnoliopsida</taxon>
        <taxon>eudicotyledons</taxon>
        <taxon>Gunneridae</taxon>
        <taxon>Pentapetalae</taxon>
        <taxon>rosids</taxon>
        <taxon>fabids</taxon>
        <taxon>Fabales</taxon>
        <taxon>Fabaceae</taxon>
        <taxon>Papilionoideae</taxon>
        <taxon>50 kb inversion clade</taxon>
        <taxon>NPAAA clade</taxon>
        <taxon>Hologalegina</taxon>
        <taxon>IRL clade</taxon>
        <taxon>Trifolieae</taxon>
        <taxon>Medicago</taxon>
    </lineage>
</organism>
<dbReference type="Pfam" id="PF01582">
    <property type="entry name" value="TIR"/>
    <property type="match status" value="1"/>
</dbReference>
<dbReference type="GO" id="GO:0016787">
    <property type="term" value="F:hydrolase activity"/>
    <property type="evidence" value="ECO:0007669"/>
    <property type="project" value="UniProtKB-KW"/>
</dbReference>
<dbReference type="PaxDb" id="3880-AES76172"/>
<dbReference type="AlphaFoldDB" id="G7KIF2"/>
<dbReference type="EMBL" id="PSQE01000006">
    <property type="protein sequence ID" value="RHN52358.1"/>
    <property type="molecule type" value="Genomic_DNA"/>
</dbReference>
<dbReference type="InterPro" id="IPR027417">
    <property type="entry name" value="P-loop_NTPase"/>
</dbReference>
<keyword evidence="9" id="KW-1185">Reference proteome</keyword>
<dbReference type="InterPro" id="IPR044974">
    <property type="entry name" value="Disease_R_plants"/>
</dbReference>
<dbReference type="InterPro" id="IPR042197">
    <property type="entry name" value="Apaf_helical"/>
</dbReference>
<dbReference type="EMBL" id="CM001222">
    <property type="protein sequence ID" value="KEH26768.1"/>
    <property type="molecule type" value="Genomic_DNA"/>
</dbReference>
<dbReference type="SUPFAM" id="SSF52058">
    <property type="entry name" value="L domain-like"/>
    <property type="match status" value="1"/>
</dbReference>
<dbReference type="Gene3D" id="3.80.10.10">
    <property type="entry name" value="Ribonuclease Inhibitor"/>
    <property type="match status" value="3"/>
</dbReference>
<evidence type="ECO:0000259" key="4">
    <source>
        <dbReference type="PROSITE" id="PS50104"/>
    </source>
</evidence>
<dbReference type="STRING" id="3880.G7KIF2"/>
<dbReference type="SUPFAM" id="SSF52200">
    <property type="entry name" value="Toll/Interleukin receptor TIR domain"/>
    <property type="match status" value="1"/>
</dbReference>
<feature type="domain" description="TIR" evidence="4">
    <location>
        <begin position="16"/>
        <end position="185"/>
    </location>
</feature>
<dbReference type="Gene3D" id="1.10.8.430">
    <property type="entry name" value="Helical domain of apoptotic protease-activating factors"/>
    <property type="match status" value="1"/>
</dbReference>
<dbReference type="EMBL" id="CM001222">
    <property type="protein sequence ID" value="AES76172.1"/>
    <property type="molecule type" value="Genomic_DNA"/>
</dbReference>
<dbReference type="Gene3D" id="3.40.50.10140">
    <property type="entry name" value="Toll/interleukin-1 receptor homology (TIR) domain"/>
    <property type="match status" value="1"/>
</dbReference>
<dbReference type="InterPro" id="IPR058192">
    <property type="entry name" value="WHD_ROQ1-like"/>
</dbReference>
<dbReference type="SMART" id="SM00255">
    <property type="entry name" value="TIR"/>
    <property type="match status" value="1"/>
</dbReference>
<accession>G7KIF2</accession>
<dbReference type="PANTHER" id="PTHR11017">
    <property type="entry name" value="LEUCINE-RICH REPEAT-CONTAINING PROTEIN"/>
    <property type="match status" value="1"/>
</dbReference>
<protein>
    <submittedName>
        <fullName evidence="5">Disease resistance protein (TIR-NBS-LRR class)</fullName>
    </submittedName>
    <submittedName>
        <fullName evidence="7">Putative TIR domain, P-loop containing nucleoside triphosphate hydrolase</fullName>
    </submittedName>
</protein>
<evidence type="ECO:0000256" key="3">
    <source>
        <dbReference type="ARBA" id="ARBA00023027"/>
    </source>
</evidence>
<dbReference type="PANTHER" id="PTHR11017:SF219">
    <property type="entry name" value="ARCHAEAL ATPASE"/>
    <property type="match status" value="1"/>
</dbReference>
<dbReference type="GO" id="GO:0007165">
    <property type="term" value="P:signal transduction"/>
    <property type="evidence" value="ECO:0007669"/>
    <property type="project" value="InterPro"/>
</dbReference>
<evidence type="ECO:0000256" key="1">
    <source>
        <dbReference type="ARBA" id="ARBA00022614"/>
    </source>
</evidence>
<dbReference type="InterPro" id="IPR032675">
    <property type="entry name" value="LRR_dom_sf"/>
</dbReference>
<keyword evidence="3" id="KW-0520">NAD</keyword>
<evidence type="ECO:0000313" key="9">
    <source>
        <dbReference type="Proteomes" id="UP000002051"/>
    </source>
</evidence>
<dbReference type="KEGG" id="mtr:11417271"/>
<dbReference type="Gene3D" id="3.40.50.300">
    <property type="entry name" value="P-loop containing nucleotide triphosphate hydrolases"/>
    <property type="match status" value="1"/>
</dbReference>
<dbReference type="Pfam" id="PF00931">
    <property type="entry name" value="NB-ARC"/>
    <property type="match status" value="1"/>
</dbReference>
<sequence length="1098" mass="126219">MAIQSPSSSSSFSYGFKYQVFLSFRGIDTRHGFTGNLYKALIDKGIHTFIDDNDLLRGDEITPSLVKAIEESRIFIPIFSANYASSSFCLDELVHIIHCYKTKGCSVLPVFYGVDPTHIRHQTGSYGEHLTKHEKKFQNNKENMQRLEQWKMALTKAANLSGYHCSQGYEYKFIENIVKDISDKINRVFLHVAKYPVGLESRVQQVKLLLDKGSKDEVLMVGLYGTGGMGKSTLAKAIYNFVADQFEGVCFLHNVRENSAHNNLKHLQEELLSKTVRVNIKLGDVSEGIPIIKERLSRKKILLILDDVDKLEQLEALAGGLDWFGCGSRVIITTRDKHLLNCHGIEITYAVKGLYGTEALELLRWMAFRDNVPSGYEEILSRAVSYASGLPLVIEVVASNLFGKSIEKWKSTLDGYEKIPNKKIQEILKVSYDDLEEEEQSVFLDIACFFKGCRLSEVEETLLAHYGHCIKHHVGVLVEKSLIEINTQSHRSYNDDVALHDLIEDMGKEIVRQESSKEPGERSRLWCHNDIVHVLQKDTGTSNIEMIYLNCPSMETIIDWNGKPFRKMTNLKTLIIENGRFSKGPKHLPSSLRFLKWKGCPSKSLSSCISNKEFNNMKFMTLDDCEYLTHIPNVSGLSNLEKFSFRNCANLITIHNSVGYLNKLEILDAYGCRKIVSFPPLRLPSLKEFQLSWCKSLKKFPELLCKMSNIREIQLIECLDVEEFPFPFQNLSELSDLVINRCEMLRFPRHDDKLDFIVFSNVQMLDLNNSNLSDDCLPILLKWCVNVKYLNLSKNNFKILPECLSECHLLKHLYLDKCQYLEEIRGIPQNLEHLDAVNCYSLTSSCRRMLLSQKLHEAGCTRYYFPTGAERIPDWFEHQIRGQTVSFWFRKKIPSIICILLLPGSKLIPRFNLFINGRRGDYSTDYLSSCPSYMNLSEHTFLFDLTLEETSEHFSPTSEMDNALLKNEWIHIELKLENFNLPEIEIKKLSSAQIGIHVLKEKSNTDEDMIFSSRNRKRKLDEDVNASLPQFHPAQKKHRFVEVELTETEILQQQYLALVSDMQNLVLTETKEKEHHLALVSGMHNLVLIETKEKEHCD</sequence>
<dbReference type="InterPro" id="IPR000157">
    <property type="entry name" value="TIR_dom"/>
</dbReference>
<dbReference type="InterPro" id="IPR002182">
    <property type="entry name" value="NB-ARC"/>
</dbReference>
<name>G7KIF2_MEDTR</name>
<dbReference type="FunFam" id="3.40.50.10140:FF:000007">
    <property type="entry name" value="Disease resistance protein (TIR-NBS-LRR class)"/>
    <property type="match status" value="1"/>
</dbReference>
<keyword evidence="2" id="KW-0677">Repeat</keyword>
<evidence type="ECO:0000313" key="8">
    <source>
        <dbReference type="EnsemblPlants" id="AES76172"/>
    </source>
</evidence>
<dbReference type="EnsemblPlants" id="AES76172">
    <property type="protein sequence ID" value="AES76172"/>
    <property type="gene ID" value="MTR_6g072320"/>
</dbReference>